<dbReference type="RefSeq" id="WP_093242019.1">
    <property type="nucleotide sequence ID" value="NZ_FNQF01000004.1"/>
</dbReference>
<dbReference type="PANTHER" id="PTHR11019:SF199">
    <property type="entry name" value="HTH-TYPE TRANSCRIPTIONAL REGULATOR NIMR"/>
    <property type="match status" value="1"/>
</dbReference>
<dbReference type="InterPro" id="IPR020449">
    <property type="entry name" value="Tscrpt_reg_AraC-type_HTH"/>
</dbReference>
<protein>
    <submittedName>
        <fullName evidence="5">AraC-like ligand binding domain-containing protein</fullName>
    </submittedName>
</protein>
<keyword evidence="1" id="KW-0805">Transcription regulation</keyword>
<dbReference type="InterPro" id="IPR018060">
    <property type="entry name" value="HTH_AraC"/>
</dbReference>
<dbReference type="SMART" id="SM00342">
    <property type="entry name" value="HTH_ARAC"/>
    <property type="match status" value="1"/>
</dbReference>
<dbReference type="AlphaFoldDB" id="A0A1H3ZX13"/>
<organism evidence="5 6">
    <name type="scientific">Psychroflexus halocasei</name>
    <dbReference type="NCBI Taxonomy" id="908615"/>
    <lineage>
        <taxon>Bacteria</taxon>
        <taxon>Pseudomonadati</taxon>
        <taxon>Bacteroidota</taxon>
        <taxon>Flavobacteriia</taxon>
        <taxon>Flavobacteriales</taxon>
        <taxon>Flavobacteriaceae</taxon>
        <taxon>Psychroflexus</taxon>
    </lineage>
</organism>
<accession>A0A1H3ZX13</accession>
<dbReference type="PANTHER" id="PTHR11019">
    <property type="entry name" value="HTH-TYPE TRANSCRIPTIONAL REGULATOR NIMR"/>
    <property type="match status" value="1"/>
</dbReference>
<dbReference type="GO" id="GO:0043565">
    <property type="term" value="F:sequence-specific DNA binding"/>
    <property type="evidence" value="ECO:0007669"/>
    <property type="project" value="InterPro"/>
</dbReference>
<dbReference type="EMBL" id="FNQF01000004">
    <property type="protein sequence ID" value="SEA27832.1"/>
    <property type="molecule type" value="Genomic_DNA"/>
</dbReference>
<dbReference type="SUPFAM" id="SSF46689">
    <property type="entry name" value="Homeodomain-like"/>
    <property type="match status" value="2"/>
</dbReference>
<gene>
    <name evidence="5" type="ORF">SAMN05421540_104228</name>
</gene>
<name>A0A1H3ZX13_9FLAO</name>
<dbReference type="Pfam" id="PF02311">
    <property type="entry name" value="AraC_binding"/>
    <property type="match status" value="1"/>
</dbReference>
<dbReference type="Pfam" id="PF12833">
    <property type="entry name" value="HTH_18"/>
    <property type="match status" value="1"/>
</dbReference>
<dbReference type="Proteomes" id="UP000198820">
    <property type="component" value="Unassembled WGS sequence"/>
</dbReference>
<dbReference type="Gene3D" id="1.10.10.60">
    <property type="entry name" value="Homeodomain-like"/>
    <property type="match status" value="2"/>
</dbReference>
<feature type="domain" description="HTH araC/xylS-type" evidence="4">
    <location>
        <begin position="163"/>
        <end position="261"/>
    </location>
</feature>
<sequence length="268" mass="31570">MNSKYYLTEVDKHPASIYCYFNLKGESFVESHQHQKGQFLYAEGGVVHVKTNVGTHYLPARHYMWIPPRVEHAIYPSSSNVVMKNLYFPIAHQALSFYNKIGIYPINSLLIELLLFTKNWQGDVFQIQKNKYVIVDAFRALLQQTASQSLLLELPHPKDHRLNLVINYLSEHIYEEHLLPQLASKFSMTDKSLYRLFKKNLNMSFIKYYTQLRIFKSLELLMNPNYNISEVATRVGYHSLPTFSNTFHKIMGKRPSEYRKSKQIYFED</sequence>
<dbReference type="PROSITE" id="PS01124">
    <property type="entry name" value="HTH_ARAC_FAMILY_2"/>
    <property type="match status" value="1"/>
</dbReference>
<dbReference type="GO" id="GO:0003700">
    <property type="term" value="F:DNA-binding transcription factor activity"/>
    <property type="evidence" value="ECO:0007669"/>
    <property type="project" value="InterPro"/>
</dbReference>
<evidence type="ECO:0000259" key="4">
    <source>
        <dbReference type="PROSITE" id="PS01124"/>
    </source>
</evidence>
<evidence type="ECO:0000256" key="3">
    <source>
        <dbReference type="ARBA" id="ARBA00023163"/>
    </source>
</evidence>
<reference evidence="5 6" key="1">
    <citation type="submission" date="2016-10" db="EMBL/GenBank/DDBJ databases">
        <authorList>
            <person name="de Groot N.N."/>
        </authorList>
    </citation>
    <scope>NUCLEOTIDE SEQUENCE [LARGE SCALE GENOMIC DNA]</scope>
    <source>
        <strain evidence="5 6">DSM 23581</strain>
    </source>
</reference>
<keyword evidence="2" id="KW-0238">DNA-binding</keyword>
<evidence type="ECO:0000313" key="5">
    <source>
        <dbReference type="EMBL" id="SEA27832.1"/>
    </source>
</evidence>
<dbReference type="PRINTS" id="PR00032">
    <property type="entry name" value="HTHARAC"/>
</dbReference>
<proteinExistence type="predicted"/>
<keyword evidence="6" id="KW-1185">Reference proteome</keyword>
<evidence type="ECO:0000256" key="1">
    <source>
        <dbReference type="ARBA" id="ARBA00023015"/>
    </source>
</evidence>
<evidence type="ECO:0000313" key="6">
    <source>
        <dbReference type="Proteomes" id="UP000198820"/>
    </source>
</evidence>
<dbReference type="InterPro" id="IPR037923">
    <property type="entry name" value="HTH-like"/>
</dbReference>
<dbReference type="STRING" id="908615.SAMN05421540_104228"/>
<dbReference type="InterPro" id="IPR003313">
    <property type="entry name" value="AraC-bd"/>
</dbReference>
<dbReference type="SUPFAM" id="SSF51215">
    <property type="entry name" value="Regulatory protein AraC"/>
    <property type="match status" value="1"/>
</dbReference>
<keyword evidence="3" id="KW-0804">Transcription</keyword>
<evidence type="ECO:0000256" key="2">
    <source>
        <dbReference type="ARBA" id="ARBA00023125"/>
    </source>
</evidence>
<dbReference type="InterPro" id="IPR009057">
    <property type="entry name" value="Homeodomain-like_sf"/>
</dbReference>